<dbReference type="EMBL" id="JAYDYW010000017">
    <property type="protein sequence ID" value="MEE1676081.1"/>
    <property type="molecule type" value="Genomic_DNA"/>
</dbReference>
<keyword evidence="1" id="KW-0472">Membrane</keyword>
<name>A0ABU7G9N5_9ALTE</name>
<organism evidence="2 3">
    <name type="scientific">Agarivorans aestuarii</name>
    <dbReference type="NCBI Taxonomy" id="1563703"/>
    <lineage>
        <taxon>Bacteria</taxon>
        <taxon>Pseudomonadati</taxon>
        <taxon>Pseudomonadota</taxon>
        <taxon>Gammaproteobacteria</taxon>
        <taxon>Alteromonadales</taxon>
        <taxon>Alteromonadaceae</taxon>
        <taxon>Agarivorans</taxon>
    </lineage>
</organism>
<evidence type="ECO:0000313" key="2">
    <source>
        <dbReference type="EMBL" id="MEE1676081.1"/>
    </source>
</evidence>
<keyword evidence="1" id="KW-0812">Transmembrane</keyword>
<protein>
    <submittedName>
        <fullName evidence="2">Uncharacterized protein</fullName>
    </submittedName>
</protein>
<reference evidence="3" key="1">
    <citation type="submission" date="2023-07" db="EMBL/GenBank/DDBJ databases">
        <title>Draft genome sequence of Agarivorans aestuarii strain ZMCS4, a CAZymes producing bacteria isolated from the marine brown algae Clodostephus spongiosus.</title>
        <authorList>
            <person name="Lorente B."/>
            <person name="Cabral C."/>
            <person name="Frias J."/>
            <person name="Faria J."/>
            <person name="Toubarro D."/>
        </authorList>
    </citation>
    <scope>NUCLEOTIDE SEQUENCE [LARGE SCALE GENOMIC DNA]</scope>
    <source>
        <strain evidence="3">ZMCS4</strain>
    </source>
</reference>
<evidence type="ECO:0000313" key="3">
    <source>
        <dbReference type="Proteomes" id="UP001310248"/>
    </source>
</evidence>
<proteinExistence type="predicted"/>
<sequence length="499" mass="58439">MRDHIDFYCYQPLLIHDEHWINFLSKINRVARKNQGASTLRSSNWSSMSEHLTQQGISNSDHWLSSYTKETQGQFLDLLVCNLSQQQHINLLQKDLVTYHQDQSEVFQYYNLDPDHSSMKLMLVNRSVFMLVFHIRLQRKADKTPPVDLLKSVPFALRAMVEDQRSGSWSQHARETAIRNTQMAVAKLTGQSSKLASVSIKPHTGHVLVDFGSEVNEGEKAVVKQIHEQEEINFNIASEIDLINDHPGSFAHFGWSYSTVYGLPKEKSTMCLPFMLYLQACWFLAGFFKEYLLDSMIKLSDDLSSNELKKQSRQFDSLVMAHEISLIKHSQYKGALKPWQFDAFEWVERYWQLGETFEQLKSSMATNKEFVERKISYNIQNIEQRQSFILFVITLIQMLTIVSFFKDYFDLLDSTNLPNKFSFVENETFDVFNLYLPLFLVGINLCFITYIYRRLLAEKWREVREALQPKRLIAWFKTKGNKTRQQQEASRFNQLENDA</sequence>
<evidence type="ECO:0000256" key="1">
    <source>
        <dbReference type="SAM" id="Phobius"/>
    </source>
</evidence>
<gene>
    <name evidence="2" type="ORF">SNR37_001408</name>
</gene>
<accession>A0ABU7G9N5</accession>
<comment type="caution">
    <text evidence="2">The sequence shown here is derived from an EMBL/GenBank/DDBJ whole genome shotgun (WGS) entry which is preliminary data.</text>
</comment>
<dbReference type="RefSeq" id="WP_329776816.1">
    <property type="nucleotide sequence ID" value="NZ_JAYDYW010000017.1"/>
</dbReference>
<dbReference type="Proteomes" id="UP001310248">
    <property type="component" value="Unassembled WGS sequence"/>
</dbReference>
<feature type="transmembrane region" description="Helical" evidence="1">
    <location>
        <begin position="434"/>
        <end position="452"/>
    </location>
</feature>
<keyword evidence="3" id="KW-1185">Reference proteome</keyword>
<feature type="transmembrane region" description="Helical" evidence="1">
    <location>
        <begin position="388"/>
        <end position="405"/>
    </location>
</feature>
<keyword evidence="1" id="KW-1133">Transmembrane helix</keyword>